<dbReference type="PANTHER" id="PTHR45909:SF1">
    <property type="entry name" value="ADP-RIBOSYLATION FACTOR-RELATED PROTEIN 1"/>
    <property type="match status" value="1"/>
</dbReference>
<evidence type="ECO:0000256" key="5">
    <source>
        <dbReference type="ARBA" id="ARBA00022989"/>
    </source>
</evidence>
<organism evidence="11 12">
    <name type="scientific">[Candida] subhashii</name>
    <dbReference type="NCBI Taxonomy" id="561895"/>
    <lineage>
        <taxon>Eukaryota</taxon>
        <taxon>Fungi</taxon>
        <taxon>Dikarya</taxon>
        <taxon>Ascomycota</taxon>
        <taxon>Saccharomycotina</taxon>
        <taxon>Pichiomycetes</taxon>
        <taxon>Debaryomycetaceae</taxon>
        <taxon>Spathaspora</taxon>
    </lineage>
</organism>
<dbReference type="GeneID" id="73472316"/>
<dbReference type="InterPro" id="IPR024156">
    <property type="entry name" value="Small_GTPase_ARF"/>
</dbReference>
<name>A0A8J5Q678_9ASCO</name>
<dbReference type="RefSeq" id="XP_049261229.1">
    <property type="nucleotide sequence ID" value="XM_049409591.1"/>
</dbReference>
<evidence type="ECO:0000256" key="1">
    <source>
        <dbReference type="ARBA" id="ARBA00004586"/>
    </source>
</evidence>
<dbReference type="InterPro" id="IPR019009">
    <property type="entry name" value="SRP_receptor_beta_su"/>
</dbReference>
<dbReference type="OrthoDB" id="41266at2759"/>
<evidence type="ECO:0000256" key="10">
    <source>
        <dbReference type="SAM" id="Phobius"/>
    </source>
</evidence>
<proteinExistence type="predicted"/>
<dbReference type="GO" id="GO:0005525">
    <property type="term" value="F:GTP binding"/>
    <property type="evidence" value="ECO:0007669"/>
    <property type="project" value="UniProtKB-KW"/>
</dbReference>
<evidence type="ECO:0000256" key="2">
    <source>
        <dbReference type="ARBA" id="ARBA00022692"/>
    </source>
</evidence>
<keyword evidence="3" id="KW-0547">Nucleotide-binding</keyword>
<evidence type="ECO:0000256" key="3">
    <source>
        <dbReference type="ARBA" id="ARBA00022741"/>
    </source>
</evidence>
<gene>
    <name evidence="11" type="ORF">J8A68_005516</name>
</gene>
<dbReference type="GO" id="GO:0006886">
    <property type="term" value="P:intracellular protein transport"/>
    <property type="evidence" value="ECO:0007669"/>
    <property type="project" value="TreeGrafter"/>
</dbReference>
<dbReference type="Proteomes" id="UP000694255">
    <property type="component" value="Unassembled WGS sequence"/>
</dbReference>
<keyword evidence="6" id="KW-0342">GTP-binding</keyword>
<dbReference type="GO" id="GO:0034067">
    <property type="term" value="P:protein localization to Golgi apparatus"/>
    <property type="evidence" value="ECO:0007669"/>
    <property type="project" value="TreeGrafter"/>
</dbReference>
<dbReference type="GO" id="GO:0043001">
    <property type="term" value="P:Golgi to plasma membrane protein transport"/>
    <property type="evidence" value="ECO:0007669"/>
    <property type="project" value="TreeGrafter"/>
</dbReference>
<evidence type="ECO:0000313" key="11">
    <source>
        <dbReference type="EMBL" id="KAG7660996.1"/>
    </source>
</evidence>
<dbReference type="AlphaFoldDB" id="A0A8J5Q678"/>
<keyword evidence="8" id="KW-0675">Receptor</keyword>
<dbReference type="GO" id="GO:0005794">
    <property type="term" value="C:Golgi apparatus"/>
    <property type="evidence" value="ECO:0007669"/>
    <property type="project" value="TreeGrafter"/>
</dbReference>
<comment type="caution">
    <text evidence="11">The sequence shown here is derived from an EMBL/GenBank/DDBJ whole genome shotgun (WGS) entry which is preliminary data.</text>
</comment>
<evidence type="ECO:0000256" key="8">
    <source>
        <dbReference type="ARBA" id="ARBA00023170"/>
    </source>
</evidence>
<dbReference type="CDD" id="cd04105">
    <property type="entry name" value="SR_beta"/>
    <property type="match status" value="1"/>
</dbReference>
<keyword evidence="12" id="KW-1185">Reference proteome</keyword>
<evidence type="ECO:0000256" key="7">
    <source>
        <dbReference type="ARBA" id="ARBA00023136"/>
    </source>
</evidence>
<evidence type="ECO:0000256" key="4">
    <source>
        <dbReference type="ARBA" id="ARBA00022824"/>
    </source>
</evidence>
<keyword evidence="5 10" id="KW-1133">Transmembrane helix</keyword>
<dbReference type="Pfam" id="PF09439">
    <property type="entry name" value="SRPRB"/>
    <property type="match status" value="1"/>
</dbReference>
<comment type="subcellular location">
    <subcellularLocation>
        <location evidence="9">Endomembrane system</location>
        <topology evidence="9">Single-pass membrane protein</topology>
    </subcellularLocation>
    <subcellularLocation>
        <location evidence="1">Endoplasmic reticulum membrane</location>
    </subcellularLocation>
</comment>
<keyword evidence="2 10" id="KW-0812">Transmembrane</keyword>
<dbReference type="EMBL" id="JAGSYN010000271">
    <property type="protein sequence ID" value="KAG7660996.1"/>
    <property type="molecule type" value="Genomic_DNA"/>
</dbReference>
<dbReference type="GO" id="GO:0005789">
    <property type="term" value="C:endoplasmic reticulum membrane"/>
    <property type="evidence" value="ECO:0007669"/>
    <property type="project" value="UniProtKB-SubCell"/>
</dbReference>
<sequence length="287" mass="32419">MDYIQIALISILLGFGIILVIFFFQSGGIKTIKPSSRSPYYKPTFLILGSNNSGKTSFYFKLLSHNDGNTTKENISTVSSIEPNISEVSLPIANPQIGKKFQLIDYPGHLKYQQLFEKLLLEDITIQNIKGIVYMIDSSSVNFNDQDSVELIVKFLYHLIAITEKKHNGIDFLFAINKIDLFDSLPIHKIKSILETEIDKLIHHEISNVDKTSGIDKAGGIEDDENDDHERDVDGNLREFWLSVIGSPSGKFTFDKLEGNMDFFGGSVLKGKIEPWENWLDEKVVNP</sequence>
<keyword evidence="4" id="KW-0256">Endoplasmic reticulum</keyword>
<keyword evidence="7 10" id="KW-0472">Membrane</keyword>
<feature type="transmembrane region" description="Helical" evidence="10">
    <location>
        <begin position="6"/>
        <end position="24"/>
    </location>
</feature>
<accession>A0A8J5Q678</accession>
<evidence type="ECO:0000256" key="9">
    <source>
        <dbReference type="ARBA" id="ARBA00037847"/>
    </source>
</evidence>
<reference evidence="11 12" key="1">
    <citation type="journal article" date="2021" name="DNA Res.">
        <title>Genome analysis of Candida subhashii reveals its hybrid nature and dual mitochondrial genome conformations.</title>
        <authorList>
            <person name="Mixao V."/>
            <person name="Hegedusova E."/>
            <person name="Saus E."/>
            <person name="Pryszcz L.P."/>
            <person name="Cillingova A."/>
            <person name="Nosek J."/>
            <person name="Gabaldon T."/>
        </authorList>
    </citation>
    <scope>NUCLEOTIDE SEQUENCE [LARGE SCALE GENOMIC DNA]</scope>
    <source>
        <strain evidence="11 12">CBS 10753</strain>
    </source>
</reference>
<protein>
    <recommendedName>
        <fullName evidence="13">Signal recognition particle receptor subunit beta</fullName>
    </recommendedName>
</protein>
<evidence type="ECO:0000313" key="12">
    <source>
        <dbReference type="Proteomes" id="UP000694255"/>
    </source>
</evidence>
<evidence type="ECO:0000256" key="6">
    <source>
        <dbReference type="ARBA" id="ARBA00023134"/>
    </source>
</evidence>
<dbReference type="PANTHER" id="PTHR45909">
    <property type="entry name" value="ADP-RIBOSYLATION FACTOR-RELATED PROTEIN 1"/>
    <property type="match status" value="1"/>
</dbReference>
<evidence type="ECO:0008006" key="13">
    <source>
        <dbReference type="Google" id="ProtNLM"/>
    </source>
</evidence>
<dbReference type="GO" id="GO:0003924">
    <property type="term" value="F:GTPase activity"/>
    <property type="evidence" value="ECO:0007669"/>
    <property type="project" value="TreeGrafter"/>
</dbReference>